<sequence length="154" mass="17044">MGNHITPDDRSGQPDARRAPLAVLLIEDSPLIRRSLTEAIEALGPWRVTAFADAPDDAIALLSSQAFDAVIVDLQLKRGSGIEVLAWLEECGAARSPGAFVAVLTNHALPTYRERCLQYGVRHFFDKSLEFDRVLDALCDYARERRWKSCGPPP</sequence>
<name>A0A2U3IBS9_9BURK</name>
<feature type="modified residue" description="4-aspartylphosphate" evidence="2">
    <location>
        <position position="73"/>
    </location>
</feature>
<dbReference type="Gene3D" id="3.40.50.2300">
    <property type="match status" value="1"/>
</dbReference>
<evidence type="ECO:0000256" key="2">
    <source>
        <dbReference type="PROSITE-ProRule" id="PRU00169"/>
    </source>
</evidence>
<protein>
    <submittedName>
        <fullName evidence="4">Chemotaxis protein CheY</fullName>
    </submittedName>
</protein>
<dbReference type="Pfam" id="PF00072">
    <property type="entry name" value="Response_reg"/>
    <property type="match status" value="1"/>
</dbReference>
<evidence type="ECO:0000313" key="5">
    <source>
        <dbReference type="Proteomes" id="UP000238169"/>
    </source>
</evidence>
<dbReference type="EMBL" id="OGTP01000021">
    <property type="protein sequence ID" value="SPB17655.1"/>
    <property type="molecule type" value="Genomic_DNA"/>
</dbReference>
<reference evidence="5" key="1">
    <citation type="submission" date="2018-01" db="EMBL/GenBank/DDBJ databases">
        <authorList>
            <person name="Peeters C."/>
        </authorList>
    </citation>
    <scope>NUCLEOTIDE SEQUENCE [LARGE SCALE GENOMIC DNA]</scope>
</reference>
<organism evidence="4 5">
    <name type="scientific">Caballeronia novacaledonica</name>
    <dbReference type="NCBI Taxonomy" id="1544861"/>
    <lineage>
        <taxon>Bacteria</taxon>
        <taxon>Pseudomonadati</taxon>
        <taxon>Pseudomonadota</taxon>
        <taxon>Betaproteobacteria</taxon>
        <taxon>Burkholderiales</taxon>
        <taxon>Burkholderiaceae</taxon>
        <taxon>Caballeronia</taxon>
    </lineage>
</organism>
<dbReference type="SMART" id="SM00448">
    <property type="entry name" value="REC"/>
    <property type="match status" value="1"/>
</dbReference>
<dbReference type="GO" id="GO:0000160">
    <property type="term" value="P:phosphorelay signal transduction system"/>
    <property type="evidence" value="ECO:0007669"/>
    <property type="project" value="InterPro"/>
</dbReference>
<feature type="domain" description="Response regulatory" evidence="3">
    <location>
        <begin position="22"/>
        <end position="142"/>
    </location>
</feature>
<dbReference type="PANTHER" id="PTHR44591">
    <property type="entry name" value="STRESS RESPONSE REGULATOR PROTEIN 1"/>
    <property type="match status" value="1"/>
</dbReference>
<accession>A0A2U3IBS9</accession>
<dbReference type="CDD" id="cd17535">
    <property type="entry name" value="REC_NarL-like"/>
    <property type="match status" value="1"/>
</dbReference>
<keyword evidence="5" id="KW-1185">Reference proteome</keyword>
<evidence type="ECO:0000259" key="3">
    <source>
        <dbReference type="PROSITE" id="PS50110"/>
    </source>
</evidence>
<dbReference type="RefSeq" id="WP_106857150.1">
    <property type="nucleotide sequence ID" value="NZ_OGTP01000021.1"/>
</dbReference>
<dbReference type="AlphaFoldDB" id="A0A2U3IBS9"/>
<dbReference type="InterPro" id="IPR011006">
    <property type="entry name" value="CheY-like_superfamily"/>
</dbReference>
<dbReference type="InterPro" id="IPR050595">
    <property type="entry name" value="Bact_response_regulator"/>
</dbReference>
<proteinExistence type="predicted"/>
<dbReference type="OrthoDB" id="9152510at2"/>
<dbReference type="InterPro" id="IPR001789">
    <property type="entry name" value="Sig_transdc_resp-reg_receiver"/>
</dbReference>
<keyword evidence="1 2" id="KW-0597">Phosphoprotein</keyword>
<evidence type="ECO:0000256" key="1">
    <source>
        <dbReference type="ARBA" id="ARBA00022553"/>
    </source>
</evidence>
<dbReference type="PANTHER" id="PTHR44591:SF3">
    <property type="entry name" value="RESPONSE REGULATORY DOMAIN-CONTAINING PROTEIN"/>
    <property type="match status" value="1"/>
</dbReference>
<evidence type="ECO:0000313" key="4">
    <source>
        <dbReference type="EMBL" id="SPB17655.1"/>
    </source>
</evidence>
<dbReference type="PROSITE" id="PS50110">
    <property type="entry name" value="RESPONSE_REGULATORY"/>
    <property type="match status" value="1"/>
</dbReference>
<dbReference type="Proteomes" id="UP000238169">
    <property type="component" value="Unassembled WGS sequence"/>
</dbReference>
<gene>
    <name evidence="4" type="ORF">NOV72_04859</name>
</gene>
<dbReference type="SUPFAM" id="SSF52172">
    <property type="entry name" value="CheY-like"/>
    <property type="match status" value="1"/>
</dbReference>
<dbReference type="InterPro" id="IPR058245">
    <property type="entry name" value="NreC/VraR/RcsB-like_REC"/>
</dbReference>